<dbReference type="Pfam" id="PF06258">
    <property type="entry name" value="Mito_fiss_Elm1"/>
    <property type="match status" value="1"/>
</dbReference>
<gene>
    <name evidence="1" type="ORF">ABR2091_3138</name>
</gene>
<dbReference type="Proteomes" id="UP000066661">
    <property type="component" value="Chromosome I"/>
</dbReference>
<protein>
    <recommendedName>
        <fullName evidence="3">Mitochondrial fission ELM1 family protein</fullName>
    </recommendedName>
</protein>
<name>A0A232HJ76_ACIBA</name>
<dbReference type="InterPro" id="IPR009367">
    <property type="entry name" value="Elm1-like"/>
</dbReference>
<evidence type="ECO:0000313" key="1">
    <source>
        <dbReference type="EMBL" id="CUW36518.1"/>
    </source>
</evidence>
<dbReference type="EMBL" id="LN997846">
    <property type="protein sequence ID" value="CUW36518.1"/>
    <property type="molecule type" value="Genomic_DNA"/>
</dbReference>
<reference evidence="1 2" key="1">
    <citation type="submission" date="2015-12" db="EMBL/GenBank/DDBJ databases">
        <authorList>
            <person name="Wibberg D."/>
        </authorList>
    </citation>
    <scope>NUCLEOTIDE SEQUENCE [LARGE SCALE GENOMIC DNA]</scope>
    <source>
        <strain evidence="1">R2091</strain>
    </source>
</reference>
<accession>A0A232HJ76</accession>
<sequence length="356" mass="41618">MKTQQLSSSKQVILALTDDKAGHETQTQGIIQLLNQNQEYKVEWIHLEQPNHWLYRLLRWLLNFHIDINWLRYFVSDEMLQRLDDLPVAYIISSGGNTLIPNVLLKKYFLIRKYNVKNIVASSLRGISPKKFDVIFTVREQQASLEHYLYYPIAPNKMTSLQLTQDQARKNLEISSHEQVITVLIGADSEKVGICSPLQWAKLLQNIRLQFPESRLLLTTSRRTSMKFETELRNYCEKMEIFKAQDKMTWVAKGQACDIKNYIKAANWVVCSQDSTSMMAEIMMAEKPLIVVYNQTEMKDPLIDSQLSMLEEKGWLFKLDIEHLSEINQYLDHYHQVVHSHNLYKALNNHLASEKL</sequence>
<dbReference type="KEGG" id="abaa:IX88_17680"/>
<organism evidence="1 2">
    <name type="scientific">Acinetobacter baumannii</name>
    <dbReference type="NCBI Taxonomy" id="470"/>
    <lineage>
        <taxon>Bacteria</taxon>
        <taxon>Pseudomonadati</taxon>
        <taxon>Pseudomonadota</taxon>
        <taxon>Gammaproteobacteria</taxon>
        <taxon>Moraxellales</taxon>
        <taxon>Moraxellaceae</taxon>
        <taxon>Acinetobacter</taxon>
        <taxon>Acinetobacter calcoaceticus/baumannii complex</taxon>
    </lineage>
</organism>
<evidence type="ECO:0000313" key="2">
    <source>
        <dbReference type="Proteomes" id="UP000066661"/>
    </source>
</evidence>
<dbReference type="AlphaFoldDB" id="A0A232HJ76"/>
<dbReference type="RefSeq" id="WP_000857007.1">
    <property type="nucleotide sequence ID" value="NZ_CAUYZO010000006.1"/>
</dbReference>
<dbReference type="SUPFAM" id="SSF53756">
    <property type="entry name" value="UDP-Glycosyltransferase/glycogen phosphorylase"/>
    <property type="match status" value="1"/>
</dbReference>
<evidence type="ECO:0008006" key="3">
    <source>
        <dbReference type="Google" id="ProtNLM"/>
    </source>
</evidence>
<proteinExistence type="predicted"/>